<dbReference type="SMART" id="SM00862">
    <property type="entry name" value="Trans_reg_C"/>
    <property type="match status" value="1"/>
</dbReference>
<dbReference type="InterPro" id="IPR002182">
    <property type="entry name" value="NB-ARC"/>
</dbReference>
<dbReference type="Gene3D" id="3.40.50.300">
    <property type="entry name" value="P-loop containing nucleotide triphosphate hydrolases"/>
    <property type="match status" value="1"/>
</dbReference>
<proteinExistence type="predicted"/>
<dbReference type="SUPFAM" id="SSF48452">
    <property type="entry name" value="TPR-like"/>
    <property type="match status" value="1"/>
</dbReference>
<evidence type="ECO:0000313" key="5">
    <source>
        <dbReference type="Proteomes" id="UP001156882"/>
    </source>
</evidence>
<dbReference type="EMBL" id="BSPC01000068">
    <property type="protein sequence ID" value="GLS22961.1"/>
    <property type="molecule type" value="Genomic_DNA"/>
</dbReference>
<organism evidence="4 5">
    <name type="scientific">Labrys miyagiensis</name>
    <dbReference type="NCBI Taxonomy" id="346912"/>
    <lineage>
        <taxon>Bacteria</taxon>
        <taxon>Pseudomonadati</taxon>
        <taxon>Pseudomonadota</taxon>
        <taxon>Alphaproteobacteria</taxon>
        <taxon>Hyphomicrobiales</taxon>
        <taxon>Xanthobacteraceae</taxon>
        <taxon>Labrys</taxon>
    </lineage>
</organism>
<dbReference type="SUPFAM" id="SSF52540">
    <property type="entry name" value="P-loop containing nucleoside triphosphate hydrolases"/>
    <property type="match status" value="1"/>
</dbReference>
<dbReference type="InterPro" id="IPR001867">
    <property type="entry name" value="OmpR/PhoB-type_DNA-bd"/>
</dbReference>
<dbReference type="PANTHER" id="PTHR47691:SF3">
    <property type="entry name" value="HTH-TYPE TRANSCRIPTIONAL REGULATOR RV0890C-RELATED"/>
    <property type="match status" value="1"/>
</dbReference>
<dbReference type="Gene3D" id="1.10.10.10">
    <property type="entry name" value="Winged helix-like DNA-binding domain superfamily/Winged helix DNA-binding domain"/>
    <property type="match status" value="1"/>
</dbReference>
<accession>A0ABQ6CRG2</accession>
<dbReference type="Pfam" id="PF00931">
    <property type="entry name" value="NB-ARC"/>
    <property type="match status" value="1"/>
</dbReference>
<comment type="caution">
    <text evidence="4">The sequence shown here is derived from an EMBL/GenBank/DDBJ whole genome shotgun (WGS) entry which is preliminary data.</text>
</comment>
<dbReference type="InterPro" id="IPR058852">
    <property type="entry name" value="HTH_77"/>
</dbReference>
<sequence>MPDGRLTTFAFGPFRLFAAERRLEKDGKPVRLGSRALDLLIVLVESAGEVVSNHDILERVWRGVTVDEGSLRFHVKNLRRALADNLRDTPYITNVSGRGYCFAARVERLDREGMPGSNGASLAAAPNLPIRGRAIVGRTNNIELVSRELSRGRLVTIAGPGGIGKTTLAIATAEALRPSFGNAVFFVDLAPVEDAALVLSAVVSVLGIVRSDDEPMAAVVEFLRNRRLLIVLDNCEQVIEAVAALADRIVRDTIGTHVLVTSRETLRVEDERVHRLMPLECPPDKDDMSAEEAMSYAAMQLFVDRTTAGFGGFVLDDALVPAAAEICRRLDGIPLAIELAAARVEFFGLSGLARGLNDMFALLTRGRRFALPRHQTLRAALDWSYHLLSPIEQAVLQGIAIFRTTFTLESALAIVPGPATTADNATDAMANLVAKSMLTADSTGDVVQYRLLESTRIYASEKLTASGDKPETARRHADHHLKLIEAAPADWESDAGKAWLRLHAGRIDDVRAALDWCFSNTGDLSIGLRLIVASARLWFQLSLTLECRDRVEAALRFALGRPELDGAMEMRLQAALGHALWYSASEADRLERAFRRALALADEVGEVPVQLQALWGLWAARRALGRYREALAIAENYATLAEKAGDEAARLLGGRILGLTHHQLGNQGTARDLSEQVLRVGRRAGNTLNSEFQVGHEITAATMLTRILWLQGFPDQATTMLQQAIAAAEQSDHWYSMYYVLCFAGCPLSLWLGNLAQAQHYLDRTVNRAAADRWRRCWAFILRLRQSGEREALIASSLEPRVDLNTAQEIAALASAATIPMPQPDDDGSDALWSLPEVLRVNAEVLLWQGGPDAAAAAEPKLLRSLDLARAQSTLSWELRTATSLARLWYRNGRIAPARDLLAATCDRFSEGFDTADVAGARQFIAQWS</sequence>
<dbReference type="Pfam" id="PF00486">
    <property type="entry name" value="Trans_reg_C"/>
    <property type="match status" value="1"/>
</dbReference>
<name>A0ABQ6CRG2_9HYPH</name>
<dbReference type="InterPro" id="IPR011990">
    <property type="entry name" value="TPR-like_helical_dom_sf"/>
</dbReference>
<keyword evidence="5" id="KW-1185">Reference proteome</keyword>
<keyword evidence="1 2" id="KW-0238">DNA-binding</keyword>
<evidence type="ECO:0000259" key="3">
    <source>
        <dbReference type="PROSITE" id="PS51755"/>
    </source>
</evidence>
<dbReference type="InterPro" id="IPR036388">
    <property type="entry name" value="WH-like_DNA-bd_sf"/>
</dbReference>
<dbReference type="InterPro" id="IPR027417">
    <property type="entry name" value="P-loop_NTPase"/>
</dbReference>
<gene>
    <name evidence="4" type="ORF">GCM10007874_59810</name>
</gene>
<feature type="domain" description="OmpR/PhoB-type" evidence="3">
    <location>
        <begin position="6"/>
        <end position="104"/>
    </location>
</feature>
<dbReference type="PROSITE" id="PS51755">
    <property type="entry name" value="OMPR_PHOB"/>
    <property type="match status" value="1"/>
</dbReference>
<protein>
    <submittedName>
        <fullName evidence="4">Transcriptional regulator</fullName>
    </submittedName>
</protein>
<dbReference type="Gene3D" id="1.25.40.10">
    <property type="entry name" value="Tetratricopeptide repeat domain"/>
    <property type="match status" value="1"/>
</dbReference>
<dbReference type="Pfam" id="PF25872">
    <property type="entry name" value="HTH_77"/>
    <property type="match status" value="1"/>
</dbReference>
<evidence type="ECO:0000313" key="4">
    <source>
        <dbReference type="EMBL" id="GLS22961.1"/>
    </source>
</evidence>
<feature type="DNA-binding region" description="OmpR/PhoB-type" evidence="2">
    <location>
        <begin position="6"/>
        <end position="104"/>
    </location>
</feature>
<evidence type="ECO:0000256" key="1">
    <source>
        <dbReference type="ARBA" id="ARBA00023125"/>
    </source>
</evidence>
<dbReference type="CDD" id="cd00383">
    <property type="entry name" value="trans_reg_C"/>
    <property type="match status" value="1"/>
</dbReference>
<dbReference type="PRINTS" id="PR00364">
    <property type="entry name" value="DISEASERSIST"/>
</dbReference>
<dbReference type="Proteomes" id="UP001156882">
    <property type="component" value="Unassembled WGS sequence"/>
</dbReference>
<dbReference type="InterPro" id="IPR016032">
    <property type="entry name" value="Sig_transdc_resp-reg_C-effctor"/>
</dbReference>
<dbReference type="PANTHER" id="PTHR47691">
    <property type="entry name" value="REGULATOR-RELATED"/>
    <property type="match status" value="1"/>
</dbReference>
<dbReference type="SUPFAM" id="SSF46894">
    <property type="entry name" value="C-terminal effector domain of the bipartite response regulators"/>
    <property type="match status" value="1"/>
</dbReference>
<evidence type="ECO:0000256" key="2">
    <source>
        <dbReference type="PROSITE-ProRule" id="PRU01091"/>
    </source>
</evidence>
<reference evidence="5" key="1">
    <citation type="journal article" date="2019" name="Int. J. Syst. Evol. Microbiol.">
        <title>The Global Catalogue of Microorganisms (GCM) 10K type strain sequencing project: providing services to taxonomists for standard genome sequencing and annotation.</title>
        <authorList>
            <consortium name="The Broad Institute Genomics Platform"/>
            <consortium name="The Broad Institute Genome Sequencing Center for Infectious Disease"/>
            <person name="Wu L."/>
            <person name="Ma J."/>
        </authorList>
    </citation>
    <scope>NUCLEOTIDE SEQUENCE [LARGE SCALE GENOMIC DNA]</scope>
    <source>
        <strain evidence="5">NBRC 101365</strain>
    </source>
</reference>